<reference evidence="1 2" key="1">
    <citation type="submission" date="2015-01" db="EMBL/GenBank/DDBJ databases">
        <title>Genome of allotetraploid Gossypium barbadense reveals genomic plasticity and fiber elongation in cotton evolution.</title>
        <authorList>
            <person name="Chen X."/>
            <person name="Liu X."/>
            <person name="Zhao B."/>
            <person name="Zheng H."/>
            <person name="Hu Y."/>
            <person name="Lu G."/>
            <person name="Yang C."/>
            <person name="Chen J."/>
            <person name="Shan C."/>
            <person name="Zhang L."/>
            <person name="Zhou Y."/>
            <person name="Wang L."/>
            <person name="Guo W."/>
            <person name="Bai Y."/>
            <person name="Ruan J."/>
            <person name="Shangguan X."/>
            <person name="Mao Y."/>
            <person name="Jiang J."/>
            <person name="Zhu Y."/>
            <person name="Lei J."/>
            <person name="Kang H."/>
            <person name="Chen S."/>
            <person name="He X."/>
            <person name="Wang R."/>
            <person name="Wang Y."/>
            <person name="Chen J."/>
            <person name="Wang L."/>
            <person name="Yu S."/>
            <person name="Wang B."/>
            <person name="Wei J."/>
            <person name="Song S."/>
            <person name="Lu X."/>
            <person name="Gao Z."/>
            <person name="Gu W."/>
            <person name="Deng X."/>
            <person name="Ma D."/>
            <person name="Wang S."/>
            <person name="Liang W."/>
            <person name="Fang L."/>
            <person name="Cai C."/>
            <person name="Zhu X."/>
            <person name="Zhou B."/>
            <person name="Zhang Y."/>
            <person name="Chen Z."/>
            <person name="Xu S."/>
            <person name="Zhu R."/>
            <person name="Wang S."/>
            <person name="Zhang T."/>
            <person name="Zhao G."/>
        </authorList>
    </citation>
    <scope>NUCLEOTIDE SEQUENCE [LARGE SCALE GENOMIC DNA]</scope>
    <source>
        <strain evidence="2">cv. Xinhai21</strain>
        <tissue evidence="1">Leaf</tissue>
    </source>
</reference>
<dbReference type="EMBL" id="KZ664761">
    <property type="protein sequence ID" value="PPS03376.1"/>
    <property type="molecule type" value="Genomic_DNA"/>
</dbReference>
<dbReference type="Proteomes" id="UP000239757">
    <property type="component" value="Unassembled WGS sequence"/>
</dbReference>
<organism evidence="1 2">
    <name type="scientific">Gossypium barbadense</name>
    <name type="common">Sea Island cotton</name>
    <name type="synonym">Hibiscus barbadensis</name>
    <dbReference type="NCBI Taxonomy" id="3634"/>
    <lineage>
        <taxon>Eukaryota</taxon>
        <taxon>Viridiplantae</taxon>
        <taxon>Streptophyta</taxon>
        <taxon>Embryophyta</taxon>
        <taxon>Tracheophyta</taxon>
        <taxon>Spermatophyta</taxon>
        <taxon>Magnoliopsida</taxon>
        <taxon>eudicotyledons</taxon>
        <taxon>Gunneridae</taxon>
        <taxon>Pentapetalae</taxon>
        <taxon>rosids</taxon>
        <taxon>malvids</taxon>
        <taxon>Malvales</taxon>
        <taxon>Malvaceae</taxon>
        <taxon>Malvoideae</taxon>
        <taxon>Gossypium</taxon>
    </lineage>
</organism>
<name>A0A2P5XJ59_GOSBA</name>
<gene>
    <name evidence="1" type="ORF">GOBAR_AA17286</name>
</gene>
<accession>A0A2P5XJ59</accession>
<proteinExistence type="predicted"/>
<evidence type="ECO:0000313" key="1">
    <source>
        <dbReference type="EMBL" id="PPS03376.1"/>
    </source>
</evidence>
<dbReference type="AlphaFoldDB" id="A0A2P5XJ59"/>
<protein>
    <submittedName>
        <fullName evidence="1">Uncharacterized protein</fullName>
    </submittedName>
</protein>
<evidence type="ECO:0000313" key="2">
    <source>
        <dbReference type="Proteomes" id="UP000239757"/>
    </source>
</evidence>
<sequence length="94" mass="10340">MGVSHTRVEEIESSLVTGTPIVFHSHARGLLSSSPTAMSYGRGDLSHPVSWGNHVALQHGRIAQSCLFPYLATALGMPCRTWDDSPPPYRMEKY</sequence>